<organism evidence="3 4">
    <name type="scientific">Actinomycetospora aeridis</name>
    <dbReference type="NCBI Taxonomy" id="3129231"/>
    <lineage>
        <taxon>Bacteria</taxon>
        <taxon>Bacillati</taxon>
        <taxon>Actinomycetota</taxon>
        <taxon>Actinomycetes</taxon>
        <taxon>Pseudonocardiales</taxon>
        <taxon>Pseudonocardiaceae</taxon>
        <taxon>Actinomycetospora</taxon>
    </lineage>
</organism>
<dbReference type="Pfam" id="PF00378">
    <property type="entry name" value="ECH_1"/>
    <property type="match status" value="1"/>
</dbReference>
<evidence type="ECO:0000313" key="4">
    <source>
        <dbReference type="Proteomes" id="UP001370100"/>
    </source>
</evidence>
<evidence type="ECO:0000256" key="1">
    <source>
        <dbReference type="ARBA" id="ARBA00005254"/>
    </source>
</evidence>
<dbReference type="InterPro" id="IPR029045">
    <property type="entry name" value="ClpP/crotonase-like_dom_sf"/>
</dbReference>
<evidence type="ECO:0000256" key="2">
    <source>
        <dbReference type="RuleBase" id="RU003707"/>
    </source>
</evidence>
<dbReference type="Proteomes" id="UP001370100">
    <property type="component" value="Unassembled WGS sequence"/>
</dbReference>
<dbReference type="RefSeq" id="WP_337718521.1">
    <property type="nucleotide sequence ID" value="NZ_JBBEGL010000012.1"/>
</dbReference>
<dbReference type="Gene3D" id="3.90.226.10">
    <property type="entry name" value="2-enoyl-CoA Hydratase, Chain A, domain 1"/>
    <property type="match status" value="1"/>
</dbReference>
<dbReference type="PROSITE" id="PS00166">
    <property type="entry name" value="ENOYL_COA_HYDRATASE"/>
    <property type="match status" value="1"/>
</dbReference>
<sequence length="259" mass="27434">MSEEILLGRAAEGVATLTLSRPERLNALDGPTVARLRAAIDGLESEWPATRVVVLSGAGSSFCAGADLRWVESEVLGDDAAMAAFLDDLGGLLRRLEASPLVVVAAVHGHAVAGGLEMLLACDVVLVAEGARVGDEHIRRNLVPGAGGTQRLPRKVGRSRGLYALLTGRRLTGAEAVDWGIAHELVADRELLDTALARAAEIAGRDGHALRATKALVRRGTELPLSEALLLELHELRRYRDVSGALDRGVTGFARPDRD</sequence>
<dbReference type="PANTHER" id="PTHR11941">
    <property type="entry name" value="ENOYL-COA HYDRATASE-RELATED"/>
    <property type="match status" value="1"/>
</dbReference>
<gene>
    <name evidence="3" type="ORF">WCD41_27965</name>
</gene>
<dbReference type="InterPro" id="IPR001753">
    <property type="entry name" value="Enoyl-CoA_hydra/iso"/>
</dbReference>
<keyword evidence="4" id="KW-1185">Reference proteome</keyword>
<dbReference type="InterPro" id="IPR018376">
    <property type="entry name" value="Enoyl-CoA_hyd/isom_CS"/>
</dbReference>
<comment type="similarity">
    <text evidence="1 2">Belongs to the enoyl-CoA hydratase/isomerase family.</text>
</comment>
<accession>A0ABU8NEE9</accession>
<dbReference type="PANTHER" id="PTHR11941:SF54">
    <property type="entry name" value="ENOYL-COA HYDRATASE, MITOCHONDRIAL"/>
    <property type="match status" value="1"/>
</dbReference>
<proteinExistence type="inferred from homology"/>
<dbReference type="SUPFAM" id="SSF52096">
    <property type="entry name" value="ClpP/crotonase"/>
    <property type="match status" value="1"/>
</dbReference>
<comment type="caution">
    <text evidence="3">The sequence shown here is derived from an EMBL/GenBank/DDBJ whole genome shotgun (WGS) entry which is preliminary data.</text>
</comment>
<name>A0ABU8NEE9_9PSEU</name>
<reference evidence="3 4" key="1">
    <citation type="submission" date="2024-03" db="EMBL/GenBank/DDBJ databases">
        <title>Actinomycetospora sp. OC33-EN06, a novel actinomycete isolated from wild orchid (Aerides multiflora).</title>
        <authorList>
            <person name="Suriyachadkun C."/>
        </authorList>
    </citation>
    <scope>NUCLEOTIDE SEQUENCE [LARGE SCALE GENOMIC DNA]</scope>
    <source>
        <strain evidence="3 4">OC33-EN06</strain>
    </source>
</reference>
<protein>
    <submittedName>
        <fullName evidence="3">Enoyl-CoA hydratase/isomerase family protein</fullName>
    </submittedName>
</protein>
<evidence type="ECO:0000313" key="3">
    <source>
        <dbReference type="EMBL" id="MEJ2890324.1"/>
    </source>
</evidence>
<dbReference type="EMBL" id="JBBEGL010000012">
    <property type="protein sequence ID" value="MEJ2890324.1"/>
    <property type="molecule type" value="Genomic_DNA"/>
</dbReference>
<dbReference type="CDD" id="cd06558">
    <property type="entry name" value="crotonase-like"/>
    <property type="match status" value="1"/>
</dbReference>